<name>A0ABX4BT49_FLAFR</name>
<dbReference type="Proteomes" id="UP000198382">
    <property type="component" value="Unassembled WGS sequence"/>
</dbReference>
<evidence type="ECO:0000256" key="1">
    <source>
        <dbReference type="PROSITE-ProRule" id="PRU00339"/>
    </source>
</evidence>
<sequence>MKILYLLLTILSINSIYSQSQELKGKWILDKIVYQDGTDLEINNGQYSIELKYFISPNSLKINDQYFKANYSTKQIKNDYRIINYTLENNYLKIQEPNDNKISYFLKTDDFIAKYPEFTLQKNVRDNDTILVANELADYDFQKEERLDDFISSNKPDRQAKSLPNLYFQVEFILSKNNTLRDIKVLHSISKGYDNDYINALKKAEKFLRNNTKYDLLITKEVNNLKFFEDLTDPKEKELLELIDLGNKYYSNNNFENAITTYNKIRKLEIKNNRFKTTIENAYVKLGISYLASGNQVEACEIFHLVGNNTKFEVRNYINNFCK</sequence>
<dbReference type="InterPro" id="IPR019734">
    <property type="entry name" value="TPR_rpt"/>
</dbReference>
<dbReference type="EMBL" id="MUGV01000013">
    <property type="protein sequence ID" value="OXA80414.1"/>
    <property type="molecule type" value="Genomic_DNA"/>
</dbReference>
<protein>
    <recommendedName>
        <fullName evidence="4">Tetratricopeptide repeat-containing protein</fullName>
    </recommendedName>
</protein>
<dbReference type="PROSITE" id="PS50005">
    <property type="entry name" value="TPR"/>
    <property type="match status" value="1"/>
</dbReference>
<gene>
    <name evidence="2" type="ORF">B0A65_07230</name>
</gene>
<evidence type="ECO:0000313" key="2">
    <source>
        <dbReference type="EMBL" id="OXA80414.1"/>
    </source>
</evidence>
<dbReference type="RefSeq" id="WP_074658645.1">
    <property type="nucleotide sequence ID" value="NZ_MUGV01000013.1"/>
</dbReference>
<reference evidence="2 3" key="1">
    <citation type="submission" date="2016-11" db="EMBL/GenBank/DDBJ databases">
        <title>Whole genomes of Flavobacteriaceae.</title>
        <authorList>
            <person name="Stine C."/>
            <person name="Li C."/>
            <person name="Tadesse D."/>
        </authorList>
    </citation>
    <scope>NUCLEOTIDE SEQUENCE [LARGE SCALE GENOMIC DNA]</scope>
    <source>
        <strain evidence="2 3">DSM 15937</strain>
    </source>
</reference>
<evidence type="ECO:0008006" key="4">
    <source>
        <dbReference type="Google" id="ProtNLM"/>
    </source>
</evidence>
<feature type="repeat" description="TPR" evidence="1">
    <location>
        <begin position="239"/>
        <end position="272"/>
    </location>
</feature>
<keyword evidence="1" id="KW-0802">TPR repeat</keyword>
<dbReference type="Gene3D" id="1.25.40.10">
    <property type="entry name" value="Tetratricopeptide repeat domain"/>
    <property type="match status" value="1"/>
</dbReference>
<dbReference type="InterPro" id="IPR011990">
    <property type="entry name" value="TPR-like_helical_dom_sf"/>
</dbReference>
<organism evidence="2 3">
    <name type="scientific">Flavobacterium frigidimaris</name>
    <dbReference type="NCBI Taxonomy" id="262320"/>
    <lineage>
        <taxon>Bacteria</taxon>
        <taxon>Pseudomonadati</taxon>
        <taxon>Bacteroidota</taxon>
        <taxon>Flavobacteriia</taxon>
        <taxon>Flavobacteriales</taxon>
        <taxon>Flavobacteriaceae</taxon>
        <taxon>Flavobacterium</taxon>
    </lineage>
</organism>
<accession>A0ABX4BT49</accession>
<keyword evidence="3" id="KW-1185">Reference proteome</keyword>
<evidence type="ECO:0000313" key="3">
    <source>
        <dbReference type="Proteomes" id="UP000198382"/>
    </source>
</evidence>
<comment type="caution">
    <text evidence="2">The sequence shown here is derived from an EMBL/GenBank/DDBJ whole genome shotgun (WGS) entry which is preliminary data.</text>
</comment>
<dbReference type="SUPFAM" id="SSF48452">
    <property type="entry name" value="TPR-like"/>
    <property type="match status" value="1"/>
</dbReference>
<proteinExistence type="predicted"/>